<keyword evidence="2" id="KW-1185">Reference proteome</keyword>
<dbReference type="PATRIC" id="fig|1235802.3.peg.2506"/>
<dbReference type="AlphaFoldDB" id="N2ARU5"/>
<organism evidence="1 2">
    <name type="scientific">Eubacterium plexicaudatum ASF492</name>
    <dbReference type="NCBI Taxonomy" id="1235802"/>
    <lineage>
        <taxon>Bacteria</taxon>
        <taxon>Bacillati</taxon>
        <taxon>Bacillota</taxon>
        <taxon>Clostridia</taxon>
        <taxon>Eubacteriales</taxon>
        <taxon>Eubacteriaceae</taxon>
        <taxon>Eubacterium</taxon>
    </lineage>
</organism>
<protein>
    <submittedName>
        <fullName evidence="1">Uncharacterized protein</fullName>
    </submittedName>
</protein>
<name>N2ARU5_9FIRM</name>
<evidence type="ECO:0000313" key="2">
    <source>
        <dbReference type="Proteomes" id="UP000012589"/>
    </source>
</evidence>
<accession>N2ARU5</accession>
<dbReference type="HOGENOM" id="CLU_1370375_0_0_9"/>
<evidence type="ECO:0000313" key="1">
    <source>
        <dbReference type="EMBL" id="EMZ27244.1"/>
    </source>
</evidence>
<dbReference type="eggNOG" id="ENOG50335YK">
    <property type="taxonomic scope" value="Bacteria"/>
</dbReference>
<comment type="caution">
    <text evidence="1">The sequence shown here is derived from an EMBL/GenBank/DDBJ whole genome shotgun (WGS) entry which is preliminary data.</text>
</comment>
<reference evidence="1 2" key="1">
    <citation type="journal article" date="2014" name="Genome Announc.">
        <title>Draft genome sequences of the altered schaedler flora, a defined bacterial community from gnotobiotic mice.</title>
        <authorList>
            <person name="Wannemuehler M.J."/>
            <person name="Overstreet A.M."/>
            <person name="Ward D.V."/>
            <person name="Phillips G.J."/>
        </authorList>
    </citation>
    <scope>NUCLEOTIDE SEQUENCE [LARGE SCALE GENOMIC DNA]</scope>
    <source>
        <strain evidence="1 2">ASF492</strain>
    </source>
</reference>
<dbReference type="Proteomes" id="UP000012589">
    <property type="component" value="Unassembled WGS sequence"/>
</dbReference>
<proteinExistence type="predicted"/>
<dbReference type="EMBL" id="AQFT01000072">
    <property type="protein sequence ID" value="EMZ27244.1"/>
    <property type="molecule type" value="Genomic_DNA"/>
</dbReference>
<sequence>MIPEQEYPIEYKDKKQKPTGKYFQEALSDFMYDAASGRAIRHLCDTGYTAAQIMQRLDYPTPFSKIQRTITRHLKENGVLLEQLPLADSDFQTIRLKPMQPETLFSFLAEQVRQNEEENAYMACPFGAALQQSDYAVHKPFSVLTTREREYLESLTWEPHTLYHRLNRRMLEIGVQIAGSCGQIRFYFVTDKICYETSQ</sequence>
<dbReference type="OrthoDB" id="2044276at2"/>
<gene>
    <name evidence="1" type="ORF">C823_02368</name>
</gene>